<evidence type="ECO:0000256" key="6">
    <source>
        <dbReference type="ARBA" id="ARBA00023163"/>
    </source>
</evidence>
<dbReference type="Gene3D" id="4.10.240.10">
    <property type="entry name" value="Zn(2)-C6 fungal-type DNA-binding domain"/>
    <property type="match status" value="1"/>
</dbReference>
<protein>
    <recommendedName>
        <fullName evidence="9">Transcriptional activator of proteases prtT</fullName>
    </recommendedName>
    <alternativeName>
        <fullName evidence="10">Zn(2)-C6 zinc finger-containing protein prtT</fullName>
    </alternativeName>
</protein>
<sequence>MTRVDDMKHRALSWERANATIPEDGKMHTGGDAARPKGRIRRSMTACNTCRKLKTRCDLDPRSHACRRCISLRIDCQLPETGEKFHDNISMWSDATASIPSIEERLASLERSIGEMTRTMRQMMDRSPSMSSASTSQLARSVATDETASYDGSPPSPLVPKPVHMIQELHSEFFGEMDGFGAGANFSSDIVSKGIIDSKLSLKLTQLFVDQFGSRISIDNLSDLHDMGRTDPFLFSTACLLASRYVPGMPQQAIRAMYLQVRHAASNALWNTPPLAYESLQALTLLCLWSPTIQKGALMDSWLLSGISINHALISFDFLDCVPAGQVSNDMFKKLRLWNSLCLTQLHFAIGNARPFNIQQRYLDHCPRILEHPSATSEDGKVVAEIQLYLITLKIQKTSQRMQYADSEYEEIERWKMEWAHLLTSESSLQLSLWFCQLLLHRTIMRLHPECDRLIPEIIQISRLIVSKFMQIRFSVALGFIDQTYFIVGYAALTLCDFNVMDPLIDQIQTFLLHLSPNEDHIAYRFSCIIAELRRRHTEENDPFRIVKGTLFSDPSKMNVDQAEFMPSLMNTVVDEYEALEQLIPGLVPSNGFPAPMFDTSMHGAIPGVMVRNTL</sequence>
<evidence type="ECO:0000313" key="13">
    <source>
        <dbReference type="EMBL" id="OJJ40720.1"/>
    </source>
</evidence>
<dbReference type="CDD" id="cd12148">
    <property type="entry name" value="fungal_TF_MHR"/>
    <property type="match status" value="1"/>
</dbReference>
<dbReference type="InterPro" id="IPR051089">
    <property type="entry name" value="prtT"/>
</dbReference>
<dbReference type="InterPro" id="IPR001138">
    <property type="entry name" value="Zn2Cys6_DnaBD"/>
</dbReference>
<dbReference type="PANTHER" id="PTHR31845:SF34">
    <property type="entry name" value="TRANSCRIPTIONAL ACTIVATOR OF PROTEASES PRTT"/>
    <property type="match status" value="1"/>
</dbReference>
<dbReference type="PROSITE" id="PS50048">
    <property type="entry name" value="ZN2_CY6_FUNGAL_2"/>
    <property type="match status" value="1"/>
</dbReference>
<dbReference type="FunFam" id="4.10.240.10:FF:000011">
    <property type="entry name" value="Transcriptional activator of proteases prtT"/>
    <property type="match status" value="1"/>
</dbReference>
<dbReference type="Pfam" id="PF00172">
    <property type="entry name" value="Zn_clus"/>
    <property type="match status" value="1"/>
</dbReference>
<keyword evidence="3" id="KW-0862">Zinc</keyword>
<evidence type="ECO:0000256" key="11">
    <source>
        <dbReference type="SAM" id="MobiDB-lite"/>
    </source>
</evidence>
<keyword evidence="2" id="KW-0479">Metal-binding</keyword>
<dbReference type="RefSeq" id="XP_040694396.1">
    <property type="nucleotide sequence ID" value="XM_040827469.1"/>
</dbReference>
<keyword evidence="14" id="KW-1185">Reference proteome</keyword>
<organism evidence="13 14">
    <name type="scientific">Aspergillus wentii DTO 134E9</name>
    <dbReference type="NCBI Taxonomy" id="1073089"/>
    <lineage>
        <taxon>Eukaryota</taxon>
        <taxon>Fungi</taxon>
        <taxon>Dikarya</taxon>
        <taxon>Ascomycota</taxon>
        <taxon>Pezizomycotina</taxon>
        <taxon>Eurotiomycetes</taxon>
        <taxon>Eurotiomycetidae</taxon>
        <taxon>Eurotiales</taxon>
        <taxon>Aspergillaceae</taxon>
        <taxon>Aspergillus</taxon>
        <taxon>Aspergillus subgen. Cremei</taxon>
    </lineage>
</organism>
<dbReference type="STRING" id="1073089.A0A1L9S0M7"/>
<feature type="compositionally biased region" description="Polar residues" evidence="11">
    <location>
        <begin position="128"/>
        <end position="147"/>
    </location>
</feature>
<dbReference type="GO" id="GO:0000976">
    <property type="term" value="F:transcription cis-regulatory region binding"/>
    <property type="evidence" value="ECO:0007669"/>
    <property type="project" value="TreeGrafter"/>
</dbReference>
<comment type="similarity">
    <text evidence="8">Belongs to the prtT family.</text>
</comment>
<name>A0A1L9S0M7_ASPWE</name>
<dbReference type="GO" id="GO:0045893">
    <property type="term" value="P:positive regulation of DNA-templated transcription"/>
    <property type="evidence" value="ECO:0007669"/>
    <property type="project" value="UniProtKB-ARBA"/>
</dbReference>
<evidence type="ECO:0000259" key="12">
    <source>
        <dbReference type="PROSITE" id="PS50048"/>
    </source>
</evidence>
<evidence type="ECO:0000256" key="5">
    <source>
        <dbReference type="ARBA" id="ARBA00023125"/>
    </source>
</evidence>
<dbReference type="GO" id="GO:0000981">
    <property type="term" value="F:DNA-binding transcription factor activity, RNA polymerase II-specific"/>
    <property type="evidence" value="ECO:0007669"/>
    <property type="project" value="InterPro"/>
</dbReference>
<comment type="subcellular location">
    <subcellularLocation>
        <location evidence="1">Nucleus</location>
    </subcellularLocation>
</comment>
<keyword evidence="6" id="KW-0804">Transcription</keyword>
<dbReference type="InterPro" id="IPR036864">
    <property type="entry name" value="Zn2-C6_fun-type_DNA-bd_sf"/>
</dbReference>
<dbReference type="SUPFAM" id="SSF57701">
    <property type="entry name" value="Zn2/Cys6 DNA-binding domain"/>
    <property type="match status" value="1"/>
</dbReference>
<gene>
    <name evidence="13" type="ORF">ASPWEDRAFT_102347</name>
</gene>
<dbReference type="VEuPathDB" id="FungiDB:ASPWEDRAFT_102347"/>
<evidence type="ECO:0000256" key="10">
    <source>
        <dbReference type="ARBA" id="ARBA00042461"/>
    </source>
</evidence>
<feature type="region of interest" description="Disordered" evidence="11">
    <location>
        <begin position="125"/>
        <end position="158"/>
    </location>
</feature>
<dbReference type="GO" id="GO:0042176">
    <property type="term" value="P:regulation of protein catabolic process"/>
    <property type="evidence" value="ECO:0007669"/>
    <property type="project" value="UniProtKB-ARBA"/>
</dbReference>
<dbReference type="PANTHER" id="PTHR31845">
    <property type="entry name" value="FINGER DOMAIN PROTEIN, PUTATIVE-RELATED"/>
    <property type="match status" value="1"/>
</dbReference>
<dbReference type="GeneID" id="63743317"/>
<dbReference type="PROSITE" id="PS00463">
    <property type="entry name" value="ZN2_CY6_FUNGAL_1"/>
    <property type="match status" value="1"/>
</dbReference>
<dbReference type="GO" id="GO:0008270">
    <property type="term" value="F:zinc ion binding"/>
    <property type="evidence" value="ECO:0007669"/>
    <property type="project" value="InterPro"/>
</dbReference>
<dbReference type="SMART" id="SM00066">
    <property type="entry name" value="GAL4"/>
    <property type="match status" value="1"/>
</dbReference>
<accession>A0A1L9S0M7</accession>
<keyword evidence="5" id="KW-0238">DNA-binding</keyword>
<evidence type="ECO:0000313" key="14">
    <source>
        <dbReference type="Proteomes" id="UP000184383"/>
    </source>
</evidence>
<dbReference type="CDD" id="cd00067">
    <property type="entry name" value="GAL4"/>
    <property type="match status" value="1"/>
</dbReference>
<keyword evidence="7" id="KW-0539">Nucleus</keyword>
<evidence type="ECO:0000256" key="9">
    <source>
        <dbReference type="ARBA" id="ARBA00041135"/>
    </source>
</evidence>
<dbReference type="OrthoDB" id="2595934at2759"/>
<feature type="domain" description="Zn(2)-C6 fungal-type" evidence="12">
    <location>
        <begin position="46"/>
        <end position="78"/>
    </location>
</feature>
<evidence type="ECO:0000256" key="7">
    <source>
        <dbReference type="ARBA" id="ARBA00023242"/>
    </source>
</evidence>
<proteinExistence type="inferred from homology"/>
<dbReference type="EMBL" id="KV878209">
    <property type="protein sequence ID" value="OJJ40720.1"/>
    <property type="molecule type" value="Genomic_DNA"/>
</dbReference>
<dbReference type="Proteomes" id="UP000184383">
    <property type="component" value="Unassembled WGS sequence"/>
</dbReference>
<evidence type="ECO:0000256" key="8">
    <source>
        <dbReference type="ARBA" id="ARBA00038134"/>
    </source>
</evidence>
<evidence type="ECO:0000256" key="2">
    <source>
        <dbReference type="ARBA" id="ARBA00022723"/>
    </source>
</evidence>
<evidence type="ECO:0000256" key="4">
    <source>
        <dbReference type="ARBA" id="ARBA00023015"/>
    </source>
</evidence>
<dbReference type="AlphaFoldDB" id="A0A1L9S0M7"/>
<keyword evidence="4" id="KW-0805">Transcription regulation</keyword>
<evidence type="ECO:0000256" key="3">
    <source>
        <dbReference type="ARBA" id="ARBA00022833"/>
    </source>
</evidence>
<evidence type="ECO:0000256" key="1">
    <source>
        <dbReference type="ARBA" id="ARBA00004123"/>
    </source>
</evidence>
<reference evidence="14" key="1">
    <citation type="journal article" date="2017" name="Genome Biol.">
        <title>Comparative genomics reveals high biological diversity and specific adaptations in the industrially and medically important fungal genus Aspergillus.</title>
        <authorList>
            <person name="de Vries R.P."/>
            <person name="Riley R."/>
            <person name="Wiebenga A."/>
            <person name="Aguilar-Osorio G."/>
            <person name="Amillis S."/>
            <person name="Uchima C.A."/>
            <person name="Anderluh G."/>
            <person name="Asadollahi M."/>
            <person name="Askin M."/>
            <person name="Barry K."/>
            <person name="Battaglia E."/>
            <person name="Bayram O."/>
            <person name="Benocci T."/>
            <person name="Braus-Stromeyer S.A."/>
            <person name="Caldana C."/>
            <person name="Canovas D."/>
            <person name="Cerqueira G.C."/>
            <person name="Chen F."/>
            <person name="Chen W."/>
            <person name="Choi C."/>
            <person name="Clum A."/>
            <person name="Dos Santos R.A."/>
            <person name="Damasio A.R."/>
            <person name="Diallinas G."/>
            <person name="Emri T."/>
            <person name="Fekete E."/>
            <person name="Flipphi M."/>
            <person name="Freyberg S."/>
            <person name="Gallo A."/>
            <person name="Gournas C."/>
            <person name="Habgood R."/>
            <person name="Hainaut M."/>
            <person name="Harispe M.L."/>
            <person name="Henrissat B."/>
            <person name="Hilden K.S."/>
            <person name="Hope R."/>
            <person name="Hossain A."/>
            <person name="Karabika E."/>
            <person name="Karaffa L."/>
            <person name="Karanyi Z."/>
            <person name="Krasevec N."/>
            <person name="Kuo A."/>
            <person name="Kusch H."/>
            <person name="LaButti K."/>
            <person name="Lagendijk E.L."/>
            <person name="Lapidus A."/>
            <person name="Levasseur A."/>
            <person name="Lindquist E."/>
            <person name="Lipzen A."/>
            <person name="Logrieco A.F."/>
            <person name="MacCabe A."/>
            <person name="Maekelae M.R."/>
            <person name="Malavazi I."/>
            <person name="Melin P."/>
            <person name="Meyer V."/>
            <person name="Mielnichuk N."/>
            <person name="Miskei M."/>
            <person name="Molnar A.P."/>
            <person name="Mule G."/>
            <person name="Ngan C.Y."/>
            <person name="Orejas M."/>
            <person name="Orosz E."/>
            <person name="Ouedraogo J.P."/>
            <person name="Overkamp K.M."/>
            <person name="Park H.-S."/>
            <person name="Perrone G."/>
            <person name="Piumi F."/>
            <person name="Punt P.J."/>
            <person name="Ram A.F."/>
            <person name="Ramon A."/>
            <person name="Rauscher S."/>
            <person name="Record E."/>
            <person name="Riano-Pachon D.M."/>
            <person name="Robert V."/>
            <person name="Roehrig J."/>
            <person name="Ruller R."/>
            <person name="Salamov A."/>
            <person name="Salih N.S."/>
            <person name="Samson R.A."/>
            <person name="Sandor E."/>
            <person name="Sanguinetti M."/>
            <person name="Schuetze T."/>
            <person name="Sepcic K."/>
            <person name="Shelest E."/>
            <person name="Sherlock G."/>
            <person name="Sophianopoulou V."/>
            <person name="Squina F.M."/>
            <person name="Sun H."/>
            <person name="Susca A."/>
            <person name="Todd R.B."/>
            <person name="Tsang A."/>
            <person name="Unkles S.E."/>
            <person name="van de Wiele N."/>
            <person name="van Rossen-Uffink D."/>
            <person name="Oliveira J.V."/>
            <person name="Vesth T.C."/>
            <person name="Visser J."/>
            <person name="Yu J.-H."/>
            <person name="Zhou M."/>
            <person name="Andersen M.R."/>
            <person name="Archer D.B."/>
            <person name="Baker S.E."/>
            <person name="Benoit I."/>
            <person name="Brakhage A.A."/>
            <person name="Braus G.H."/>
            <person name="Fischer R."/>
            <person name="Frisvad J.C."/>
            <person name="Goldman G.H."/>
            <person name="Houbraken J."/>
            <person name="Oakley B."/>
            <person name="Pocsi I."/>
            <person name="Scazzocchio C."/>
            <person name="Seiboth B."/>
            <person name="vanKuyk P.A."/>
            <person name="Wortman J."/>
            <person name="Dyer P.S."/>
            <person name="Grigoriev I.V."/>
        </authorList>
    </citation>
    <scope>NUCLEOTIDE SEQUENCE [LARGE SCALE GENOMIC DNA]</scope>
    <source>
        <strain evidence="14">DTO 134E9</strain>
    </source>
</reference>
<dbReference type="GO" id="GO:0005634">
    <property type="term" value="C:nucleus"/>
    <property type="evidence" value="ECO:0007669"/>
    <property type="project" value="UniProtKB-SubCell"/>
</dbReference>